<evidence type="ECO:0000313" key="5">
    <source>
        <dbReference type="EMBL" id="OGY78449.1"/>
    </source>
</evidence>
<dbReference type="PROSITE" id="PS50052">
    <property type="entry name" value="GUANYLATE_KINASE_2"/>
    <property type="match status" value="1"/>
</dbReference>
<feature type="domain" description="Guanylate kinase-like" evidence="4">
    <location>
        <begin position="7"/>
        <end position="186"/>
    </location>
</feature>
<dbReference type="EMBL" id="MHKB01000015">
    <property type="protein sequence ID" value="OGY78449.1"/>
    <property type="molecule type" value="Genomic_DNA"/>
</dbReference>
<dbReference type="Pfam" id="PF00625">
    <property type="entry name" value="Guanylate_kin"/>
    <property type="match status" value="1"/>
</dbReference>
<comment type="caution">
    <text evidence="5">The sequence shown here is derived from an EMBL/GenBank/DDBJ whole genome shotgun (WGS) entry which is preliminary data.</text>
</comment>
<dbReference type="STRING" id="1798540.A3B74_02000"/>
<dbReference type="CDD" id="cd00071">
    <property type="entry name" value="GMPK"/>
    <property type="match status" value="1"/>
</dbReference>
<reference evidence="5 6" key="1">
    <citation type="journal article" date="2016" name="Nat. Commun.">
        <title>Thousands of microbial genomes shed light on interconnected biogeochemical processes in an aquifer system.</title>
        <authorList>
            <person name="Anantharaman K."/>
            <person name="Brown C.T."/>
            <person name="Hug L.A."/>
            <person name="Sharon I."/>
            <person name="Castelle C.J."/>
            <person name="Probst A.J."/>
            <person name="Thomas B.C."/>
            <person name="Singh A."/>
            <person name="Wilkins M.J."/>
            <person name="Karaoz U."/>
            <person name="Brodie E.L."/>
            <person name="Williams K.H."/>
            <person name="Hubbard S.S."/>
            <person name="Banfield J.F."/>
        </authorList>
    </citation>
    <scope>NUCLEOTIDE SEQUENCE [LARGE SCALE GENOMIC DNA]</scope>
</reference>
<proteinExistence type="inferred from homology"/>
<evidence type="ECO:0000259" key="4">
    <source>
        <dbReference type="PROSITE" id="PS50052"/>
    </source>
</evidence>
<keyword evidence="3" id="KW-0418">Kinase</keyword>
<dbReference type="Proteomes" id="UP000177165">
    <property type="component" value="Unassembled WGS sequence"/>
</dbReference>
<evidence type="ECO:0000256" key="1">
    <source>
        <dbReference type="ARBA" id="ARBA00005790"/>
    </source>
</evidence>
<dbReference type="InterPro" id="IPR008144">
    <property type="entry name" value="Guanylate_kin-like_dom"/>
</dbReference>
<evidence type="ECO:0000256" key="2">
    <source>
        <dbReference type="ARBA" id="ARBA00022679"/>
    </source>
</evidence>
<dbReference type="AlphaFoldDB" id="A0A1G2APH2"/>
<dbReference type="GO" id="GO:0005829">
    <property type="term" value="C:cytosol"/>
    <property type="evidence" value="ECO:0007669"/>
    <property type="project" value="TreeGrafter"/>
</dbReference>
<name>A0A1G2APH2_9BACT</name>
<dbReference type="SUPFAM" id="SSF52540">
    <property type="entry name" value="P-loop containing nucleoside triphosphate hydrolases"/>
    <property type="match status" value="1"/>
</dbReference>
<keyword evidence="2" id="KW-0808">Transferase</keyword>
<evidence type="ECO:0000313" key="6">
    <source>
        <dbReference type="Proteomes" id="UP000177165"/>
    </source>
</evidence>
<dbReference type="Gene3D" id="3.40.50.300">
    <property type="entry name" value="P-loop containing nucleotide triphosphate hydrolases"/>
    <property type="match status" value="1"/>
</dbReference>
<evidence type="ECO:0000256" key="3">
    <source>
        <dbReference type="ARBA" id="ARBA00022777"/>
    </source>
</evidence>
<protein>
    <recommendedName>
        <fullName evidence="4">Guanylate kinase-like domain-containing protein</fullName>
    </recommendedName>
</protein>
<comment type="similarity">
    <text evidence="1">Belongs to the guanylate kinase family.</text>
</comment>
<dbReference type="GO" id="GO:0004385">
    <property type="term" value="F:GMP kinase activity"/>
    <property type="evidence" value="ECO:0007669"/>
    <property type="project" value="TreeGrafter"/>
</dbReference>
<dbReference type="InterPro" id="IPR027417">
    <property type="entry name" value="P-loop_NTPase"/>
</dbReference>
<dbReference type="Gene3D" id="3.30.63.10">
    <property type="entry name" value="Guanylate Kinase phosphate binding domain"/>
    <property type="match status" value="1"/>
</dbReference>
<gene>
    <name evidence="5" type="ORF">A3B74_02000</name>
</gene>
<accession>A0A1G2APH2</accession>
<dbReference type="PANTHER" id="PTHR23117">
    <property type="entry name" value="GUANYLATE KINASE-RELATED"/>
    <property type="match status" value="1"/>
</dbReference>
<dbReference type="PANTHER" id="PTHR23117:SF13">
    <property type="entry name" value="GUANYLATE KINASE"/>
    <property type="match status" value="1"/>
</dbReference>
<dbReference type="InterPro" id="IPR008145">
    <property type="entry name" value="GK/Ca_channel_bsu"/>
</dbReference>
<organism evidence="5 6">
    <name type="scientific">Candidatus Kerfeldbacteria bacterium RIFCSPHIGHO2_02_FULL_42_14</name>
    <dbReference type="NCBI Taxonomy" id="1798540"/>
    <lineage>
        <taxon>Bacteria</taxon>
        <taxon>Candidatus Kerfeldiibacteriota</taxon>
    </lineage>
</organism>
<sequence length="191" mass="22354">MKKGANKKIIIISGPSGSGQDTLIQELRAFMRFTKVITTTSRTQREGERQSRDYFFVTQQAFEKALADGALLEWKKVYGEYKGITHKAFNRAVKERYPVLLKLDWRGTQTIKQLFPNALAVGIRLPKISILKRRIARRQKDGQHIFERRWKGTQEWLKHYDIYDVVIDNEEGKVRQTSRKLASLIKHYLES</sequence>
<dbReference type="SMART" id="SM00072">
    <property type="entry name" value="GuKc"/>
    <property type="match status" value="1"/>
</dbReference>